<dbReference type="Proteomes" id="UP000518681">
    <property type="component" value="Unassembled WGS sequence"/>
</dbReference>
<gene>
    <name evidence="4" type="ORF">GGD69_001293</name>
    <name evidence="5" type="ORF">ParKJ_05280</name>
</gene>
<organism evidence="4 6">
    <name type="scientific">Paraburkholderia fungorum</name>
    <dbReference type="NCBI Taxonomy" id="134537"/>
    <lineage>
        <taxon>Bacteria</taxon>
        <taxon>Pseudomonadati</taxon>
        <taxon>Pseudomonadota</taxon>
        <taxon>Betaproteobacteria</taxon>
        <taxon>Burkholderiales</taxon>
        <taxon>Burkholderiaceae</taxon>
        <taxon>Paraburkholderia</taxon>
    </lineage>
</organism>
<evidence type="ECO:0000313" key="5">
    <source>
        <dbReference type="EMBL" id="MDT8836814.1"/>
    </source>
</evidence>
<dbReference type="GO" id="GO:0016787">
    <property type="term" value="F:hydrolase activity"/>
    <property type="evidence" value="ECO:0007669"/>
    <property type="project" value="UniProtKB-KW"/>
</dbReference>
<evidence type="ECO:0000259" key="3">
    <source>
        <dbReference type="Pfam" id="PF07859"/>
    </source>
</evidence>
<feature type="compositionally biased region" description="Low complexity" evidence="2">
    <location>
        <begin position="1"/>
        <end position="16"/>
    </location>
</feature>
<dbReference type="PANTHER" id="PTHR48081">
    <property type="entry name" value="AB HYDROLASE SUPERFAMILY PROTEIN C4A8.06C"/>
    <property type="match status" value="1"/>
</dbReference>
<feature type="region of interest" description="Disordered" evidence="2">
    <location>
        <begin position="1"/>
        <end position="24"/>
    </location>
</feature>
<reference evidence="5" key="2">
    <citation type="submission" date="2022-08" db="EMBL/GenBank/DDBJ databases">
        <authorList>
            <person name="Kim S.-J."/>
        </authorList>
    </citation>
    <scope>NUCLEOTIDE SEQUENCE</scope>
    <source>
        <strain evidence="5">KJ</strain>
    </source>
</reference>
<dbReference type="InterPro" id="IPR013094">
    <property type="entry name" value="AB_hydrolase_3"/>
</dbReference>
<dbReference type="Pfam" id="PF07859">
    <property type="entry name" value="Abhydrolase_3"/>
    <property type="match status" value="1"/>
</dbReference>
<evidence type="ECO:0000313" key="6">
    <source>
        <dbReference type="Proteomes" id="UP000518681"/>
    </source>
</evidence>
<dbReference type="Proteomes" id="UP001246473">
    <property type="component" value="Unassembled WGS sequence"/>
</dbReference>
<comment type="caution">
    <text evidence="4">The sequence shown here is derived from an EMBL/GenBank/DDBJ whole genome shotgun (WGS) entry which is preliminary data.</text>
</comment>
<dbReference type="PANTHER" id="PTHR48081:SF8">
    <property type="entry name" value="ALPHA_BETA HYDROLASE FOLD-3 DOMAIN-CONTAINING PROTEIN-RELATED"/>
    <property type="match status" value="1"/>
</dbReference>
<dbReference type="EMBL" id="JANSLM010000002">
    <property type="protein sequence ID" value="MDT8836814.1"/>
    <property type="molecule type" value="Genomic_DNA"/>
</dbReference>
<evidence type="ECO:0000256" key="2">
    <source>
        <dbReference type="SAM" id="MobiDB-lite"/>
    </source>
</evidence>
<dbReference type="SUPFAM" id="SSF53474">
    <property type="entry name" value="alpha/beta-Hydrolases"/>
    <property type="match status" value="1"/>
</dbReference>
<name>A0AAJ3VR34_9BURK</name>
<evidence type="ECO:0000256" key="1">
    <source>
        <dbReference type="ARBA" id="ARBA00022801"/>
    </source>
</evidence>
<protein>
    <submittedName>
        <fullName evidence="4">Acetyl esterase</fullName>
        <ecNumber evidence="4">3.1.1.-</ecNumber>
    </submittedName>
    <submittedName>
        <fullName evidence="5">Alpha/beta hydrolase</fullName>
    </submittedName>
</protein>
<dbReference type="InterPro" id="IPR029058">
    <property type="entry name" value="AB_hydrolase_fold"/>
</dbReference>
<dbReference type="InterPro" id="IPR050300">
    <property type="entry name" value="GDXG_lipolytic_enzyme"/>
</dbReference>
<evidence type="ECO:0000313" key="4">
    <source>
        <dbReference type="EMBL" id="MBB6200447.1"/>
    </source>
</evidence>
<dbReference type="EC" id="3.1.1.-" evidence="4"/>
<dbReference type="EMBL" id="JACIIK010000002">
    <property type="protein sequence ID" value="MBB6200447.1"/>
    <property type="molecule type" value="Genomic_DNA"/>
</dbReference>
<dbReference type="Gene3D" id="3.40.50.1820">
    <property type="entry name" value="alpha/beta hydrolase"/>
    <property type="match status" value="1"/>
</dbReference>
<keyword evidence="1 4" id="KW-0378">Hydrolase</keyword>
<feature type="domain" description="Alpha/beta hydrolase fold-3" evidence="3">
    <location>
        <begin position="104"/>
        <end position="311"/>
    </location>
</feature>
<reference evidence="4 6" key="1">
    <citation type="submission" date="2020-08" db="EMBL/GenBank/DDBJ databases">
        <title>Genomic Encyclopedia of Type Strains, Phase IV (KMG-V): Genome sequencing to study the core and pangenomes of soil and plant-associated prokaryotes.</title>
        <authorList>
            <person name="Whitman W."/>
        </authorList>
    </citation>
    <scope>NUCLEOTIDE SEQUENCE [LARGE SCALE GENOMIC DNA]</scope>
    <source>
        <strain evidence="4 6">SEMIA 4013</strain>
    </source>
</reference>
<sequence>MNQPASTATSQRSTSTLVKPSSAHPVLDPEIQQFLDLVAEAGQHPDRLLLQQPVSSGESDQRQAQSADRFPVTTQDLTLPTGPTGSVNIRILRPLAASSALPAVLYFPGGGWSMGDRLTHDRLIRRLAVQAEAAVVFVEYTRTPEARYPTQNEQAYAALLYVVEHAGVLGIDSRAIAVAGDGAGGNMAAVIALLAKVRRGPRVALQLLFCPILSANMTSDSYGRYADGPGLTALALQSFIRAQFPVERLTDTTAMPLHATTADLEGLPPTLIITAENDVVRDDAEAYARNLMRAGVQVNATRYLGTIHDFVVLEGLADTFLTDAALMQACNTLKTSLRLAASPVLS</sequence>
<feature type="region of interest" description="Disordered" evidence="2">
    <location>
        <begin position="54"/>
        <end position="79"/>
    </location>
</feature>
<dbReference type="RefSeq" id="WP_028194266.1">
    <property type="nucleotide sequence ID" value="NZ_CADFGE010000003.1"/>
</dbReference>
<dbReference type="AlphaFoldDB" id="A0AAJ3VR34"/>
<accession>A0AAJ3VR34</accession>
<proteinExistence type="predicted"/>